<evidence type="ECO:0000256" key="9">
    <source>
        <dbReference type="ARBA" id="ARBA00022737"/>
    </source>
</evidence>
<dbReference type="SUPFAM" id="SSF57667">
    <property type="entry name" value="beta-beta-alpha zinc fingers"/>
    <property type="match status" value="8"/>
</dbReference>
<reference evidence="26" key="1">
    <citation type="submission" date="2019-04" db="EMBL/GenBank/DDBJ databases">
        <authorList>
            <person name="Alioto T."/>
            <person name="Alioto T."/>
        </authorList>
    </citation>
    <scope>NUCLEOTIDE SEQUENCE [LARGE SCALE GENOMIC DNA]</scope>
</reference>
<dbReference type="GO" id="GO:0008270">
    <property type="term" value="F:zinc ion binding"/>
    <property type="evidence" value="ECO:0007669"/>
    <property type="project" value="UniProtKB-KW"/>
</dbReference>
<evidence type="ECO:0000313" key="27">
    <source>
        <dbReference type="Proteomes" id="UP000335636"/>
    </source>
</evidence>
<dbReference type="Gene3D" id="2.170.270.10">
    <property type="entry name" value="SET domain"/>
    <property type="match status" value="1"/>
</dbReference>
<feature type="region of interest" description="Disordered" evidence="21">
    <location>
        <begin position="1644"/>
        <end position="1682"/>
    </location>
</feature>
<dbReference type="InterPro" id="IPR036236">
    <property type="entry name" value="Znf_C2H2_sf"/>
</dbReference>
<evidence type="ECO:0000256" key="11">
    <source>
        <dbReference type="ARBA" id="ARBA00022833"/>
    </source>
</evidence>
<evidence type="ECO:0000259" key="25">
    <source>
        <dbReference type="PROSITE" id="PS50280"/>
    </source>
</evidence>
<evidence type="ECO:0000256" key="12">
    <source>
        <dbReference type="ARBA" id="ARBA00022843"/>
    </source>
</evidence>
<evidence type="ECO:0000256" key="14">
    <source>
        <dbReference type="ARBA" id="ARBA00023125"/>
    </source>
</evidence>
<dbReference type="InterPro" id="IPR001214">
    <property type="entry name" value="SET_dom"/>
</dbReference>
<feature type="compositionally biased region" description="Acidic residues" evidence="21">
    <location>
        <begin position="1338"/>
        <end position="1349"/>
    </location>
</feature>
<dbReference type="Pfam" id="PF23573">
    <property type="entry name" value="zf-C2H2_PRDM15"/>
    <property type="match status" value="1"/>
</dbReference>
<dbReference type="FunFam" id="3.30.160.60:FF:004086">
    <property type="match status" value="1"/>
</dbReference>
<evidence type="ECO:0000256" key="22">
    <source>
        <dbReference type="SAM" id="Phobius"/>
    </source>
</evidence>
<evidence type="ECO:0000256" key="17">
    <source>
        <dbReference type="ARBA" id="ARBA00023242"/>
    </source>
</evidence>
<feature type="compositionally biased region" description="Basic residues" evidence="21">
    <location>
        <begin position="1657"/>
        <end position="1667"/>
    </location>
</feature>
<evidence type="ECO:0000313" key="26">
    <source>
        <dbReference type="EMBL" id="VTJ72007.1"/>
    </source>
</evidence>
<feature type="domain" description="C2H2-type" evidence="24">
    <location>
        <begin position="1162"/>
        <end position="1180"/>
    </location>
</feature>
<keyword evidence="22" id="KW-1133">Transmembrane helix</keyword>
<feature type="domain" description="C2H2-type" evidence="24">
    <location>
        <begin position="1419"/>
        <end position="1446"/>
    </location>
</feature>
<evidence type="ECO:0000256" key="7">
    <source>
        <dbReference type="ARBA" id="ARBA00022691"/>
    </source>
</evidence>
<evidence type="ECO:0000256" key="6">
    <source>
        <dbReference type="ARBA" id="ARBA00022679"/>
    </source>
</evidence>
<dbReference type="Pfam" id="PF18696">
    <property type="entry name" value="SMP_C2CD2L"/>
    <property type="match status" value="1"/>
</dbReference>
<keyword evidence="13" id="KW-0805">Transcription regulation</keyword>
<evidence type="ECO:0000256" key="10">
    <source>
        <dbReference type="ARBA" id="ARBA00022771"/>
    </source>
</evidence>
<comment type="caution">
    <text evidence="26">The sequence shown here is derived from an EMBL/GenBank/DDBJ whole genome shotgun (WGS) entry which is preliminary data.</text>
</comment>
<keyword evidence="10 20" id="KW-0863">Zinc-finger</keyword>
<dbReference type="FunFam" id="3.30.160.60:FF:000593">
    <property type="entry name" value="PR domain zinc finger protein 15"/>
    <property type="match status" value="1"/>
</dbReference>
<feature type="domain" description="C2H2-type" evidence="24">
    <location>
        <begin position="1128"/>
        <end position="1156"/>
    </location>
</feature>
<dbReference type="Pfam" id="PF00096">
    <property type="entry name" value="zf-C2H2"/>
    <property type="match status" value="7"/>
</dbReference>
<keyword evidence="5" id="KW-0489">Methyltransferase</keyword>
<dbReference type="PROSITE" id="PS50157">
    <property type="entry name" value="ZINC_FINGER_C2H2_2"/>
    <property type="match status" value="14"/>
</dbReference>
<dbReference type="FunFam" id="2.170.270.10:FF:000007">
    <property type="entry name" value="PR domain zinc finger protein 10"/>
    <property type="match status" value="1"/>
</dbReference>
<evidence type="ECO:0000256" key="21">
    <source>
        <dbReference type="SAM" id="MobiDB-lite"/>
    </source>
</evidence>
<keyword evidence="2" id="KW-0217">Developmental protein</keyword>
<evidence type="ECO:0000256" key="1">
    <source>
        <dbReference type="ARBA" id="ARBA00004123"/>
    </source>
</evidence>
<feature type="compositionally biased region" description="Low complexity" evidence="21">
    <location>
        <begin position="1851"/>
        <end position="1868"/>
    </location>
</feature>
<keyword evidence="11" id="KW-0862">Zinc</keyword>
<keyword evidence="27" id="KW-1185">Reference proteome</keyword>
<keyword evidence="17" id="KW-0539">Nucleus</keyword>
<evidence type="ECO:0000256" key="15">
    <source>
        <dbReference type="ARBA" id="ARBA00023159"/>
    </source>
</evidence>
<dbReference type="Proteomes" id="UP000335636">
    <property type="component" value="Unassembled WGS sequence"/>
</dbReference>
<dbReference type="Gene3D" id="2.60.40.150">
    <property type="entry name" value="C2 domain"/>
    <property type="match status" value="1"/>
</dbReference>
<dbReference type="InterPro" id="IPR046341">
    <property type="entry name" value="SET_dom_sf"/>
</dbReference>
<dbReference type="FunFam" id="3.30.160.60:FF:000603">
    <property type="entry name" value="PR domain zinc finger protein 15"/>
    <property type="match status" value="1"/>
</dbReference>
<name>A0A5E4BR13_MARMO</name>
<keyword evidence="15" id="KW-0010">Activator</keyword>
<proteinExistence type="predicted"/>
<organism evidence="26 27">
    <name type="scientific">Marmota monax</name>
    <name type="common">Woodchuck</name>
    <dbReference type="NCBI Taxonomy" id="9995"/>
    <lineage>
        <taxon>Eukaryota</taxon>
        <taxon>Metazoa</taxon>
        <taxon>Chordata</taxon>
        <taxon>Craniata</taxon>
        <taxon>Vertebrata</taxon>
        <taxon>Euteleostomi</taxon>
        <taxon>Mammalia</taxon>
        <taxon>Eutheria</taxon>
        <taxon>Euarchontoglires</taxon>
        <taxon>Glires</taxon>
        <taxon>Rodentia</taxon>
        <taxon>Sciuromorpha</taxon>
        <taxon>Sciuridae</taxon>
        <taxon>Xerinae</taxon>
        <taxon>Marmotini</taxon>
        <taxon>Marmota</taxon>
    </lineage>
</organism>
<feature type="domain" description="C2H2-type" evidence="24">
    <location>
        <begin position="1189"/>
        <end position="1216"/>
    </location>
</feature>
<keyword evidence="14" id="KW-0238">DNA-binding</keyword>
<evidence type="ECO:0000256" key="20">
    <source>
        <dbReference type="PROSITE-ProRule" id="PRU00042"/>
    </source>
</evidence>
<sequence length="1868" mass="208508">MARLGWWLGEVQWFVLVSLFVAALVTVGLYLTQWALARARPPPRRRAEPEAEQRPESDALLSWILTLNSWRSQWQTAWVIALNQEAKKRGGPLQLSFQQDARPQLQELAVREVSSMVQSAQEKVVTCHVMSKTLQFLVSAAPSVTGSGHQLYDVQLSPVHLQLELHMKEKREDIQIRWSYIHVPEVTIKIQPRAPGEGQVGETNAISETLKDILKHLVSSTSPSVVLSTKPTDIKEAQNLQRASSTAQESCPPKPPRAHELKLLVKNIRVSLLNDPGASGSVSPVCIAQLNDPVQRFTSTQAKSTTHLTWEEEFTFELNAKSKELHLQIAEDGWSSEGLLARTTIPLDLFKKQPSGLQSFALIGGPTLSSLALGSVTAEFSYIEPGELKSWQTPPPVAAAKIEKDRTVMPCGTVVTTVTAVKTKPRYDVGRVSPLSSESPVKTPVKVKVIEKDISIQAISCHGAPVSKTFSSSDTELLVLNGSDPVAEVAIRQLSESSKLKLKSPRKKSTIIISGISKTSLSQDHEAALMQDYASSMDSTRQDAPSGPCPPEAAMASAPPVEDEPAQVPTALKPQEKELDSWDLEKEPLAAAWGGPAPLELDGDELSESSLSISEPGTAKKPKGGVLRRGAKLFFRRRHPQKDPSMSQSHNDLVFLQQHEGARKKGATLTRLLNKKLLSKHRGKSALNGAPVEPCTGTIWVLAPTTLGRKDTCTRALPLRRVCTGVKMAEDGSEEIMFIWCEDCSQYHDSECPELGPVVMVKDSFVLSRARSSLPSNLEIRRLEDGAEGVFAVTQLVKRTQFGPFESRRVAKWEKESAFPLKVFQQDGHPVCFDTSNEDDCNWMMLVRPAVEPGHQNLTAFQHGSDVYFTTSRDIPAGAELRVWYAAFYAKKMDKPMLKQACSSVHAAGTPEHSGPVESERSPWACKVCSSAFLELQLLNEHLLGHLEQAKGLPAGSQHEAAPEKEPQPPRVQPPAVPESASVQSRATKEQKKKPRRGRKPKASKPEQPLVIVEDKEPAEQVAEIITEVPPDEPVSATPDERMVELVLGKLAPHTHDGSTVPKFTHHQSSTIALKRSLVLSSRHGIRRKLARQLGEHKRVHQCGICSKVFQNSSNLSRHVRSHGDKLFKCEECAKLFSRKESLKQHVSYKHSRNEVDGEYRYRCGTCGKTFRMESALEFHNCRTDDKTFQCEMCFRFFSTNSNLSKHKKKHGDKKFACEVCSKMFYRKDVMLDHQRRHLEGVRRVKREDLEAGGESLVRYKKEPSGCPVCGKVFSCRSNMNKHLLTHGDKKYTCEICGRKFFRVDVLRDHIHVHFKDIALMDDHQREEFIGKIGISSEENDDNSDESADSEPHKYSCKRCQLTFGRGKEYLKHIMEVHKEKGYGCSTCHRRFALKATYHAHMVIHRENLPDPNVQKYIHPCEICGRIFNSIGNLERHKLIHTGVKSHACEQCGKSFARKDMLKEHMRVHDNIREYLCAECGKGMKTKHALRHHMKLHKGIKEYECKECHRKFAQKVNMLKHYKRHTGIKDFMCELCGKTFSERNTMETHKLIHTVGKQWTCSVCDKKYVTEYMLQKHVQLTHDKVEAQSCQLCGTKVSTRASMSRHMRRKHPEVLAVRIDDLDHLPETTTIDASSIGIVQPELNLEQEELAEGKPGKTAKRSHRRKQKPEEGAGAPAPEDTAFSEYSEKEAEFTGSVGDETSSAVQSIQQVVVTLGDPNVTAPSSSVGLTNITVTPITTAAGTQFTNLQPVAVGHLTTPERQLQLDNSILTVTFDTVSGSAMLHNRQHDVQVHPPPEASSPQSVAHFINLTTLVNSITPLGSQLSEQHPLTWRAVPQTDVLQPPQPPAPPQQAAQPQVQAEQQQMYSY</sequence>
<dbReference type="Pfam" id="PF21549">
    <property type="entry name" value="PRDM2_PR"/>
    <property type="match status" value="1"/>
</dbReference>
<dbReference type="PANTHER" id="PTHR21119">
    <property type="entry name" value="C2 DOMAIN-CONTAINING PROTEIN"/>
    <property type="match status" value="1"/>
</dbReference>
<evidence type="ECO:0000256" key="2">
    <source>
        <dbReference type="ARBA" id="ARBA00022473"/>
    </source>
</evidence>
<evidence type="ECO:0000256" key="8">
    <source>
        <dbReference type="ARBA" id="ARBA00022723"/>
    </source>
</evidence>
<feature type="domain" description="C2" evidence="23">
    <location>
        <begin position="243"/>
        <end position="360"/>
    </location>
</feature>
<feature type="region of interest" description="Disordered" evidence="21">
    <location>
        <begin position="953"/>
        <end position="1010"/>
    </location>
</feature>
<protein>
    <recommendedName>
        <fullName evidence="18">PR domain zinc finger protein 15</fullName>
    </recommendedName>
    <alternativeName>
        <fullName evidence="19">PR domain-containing protein 15</fullName>
    </alternativeName>
</protein>
<comment type="subcellular location">
    <subcellularLocation>
        <location evidence="1">Nucleus</location>
    </subcellularLocation>
</comment>
<keyword evidence="22" id="KW-0472">Membrane</keyword>
<feature type="region of interest" description="Disordered" evidence="21">
    <location>
        <begin position="1838"/>
        <end position="1868"/>
    </location>
</feature>
<feature type="region of interest" description="Disordered" evidence="21">
    <location>
        <begin position="1333"/>
        <end position="1352"/>
    </location>
</feature>
<keyword evidence="6" id="KW-0808">Transferase</keyword>
<dbReference type="InterPro" id="IPR000008">
    <property type="entry name" value="C2_dom"/>
</dbReference>
<evidence type="ECO:0000256" key="18">
    <source>
        <dbReference type="ARBA" id="ARBA00073659"/>
    </source>
</evidence>
<dbReference type="SMART" id="SM00355">
    <property type="entry name" value="ZnF_C2H2"/>
    <property type="match status" value="17"/>
</dbReference>
<feature type="domain" description="C2H2-type" evidence="24">
    <location>
        <begin position="1559"/>
        <end position="1587"/>
    </location>
</feature>
<evidence type="ECO:0000256" key="13">
    <source>
        <dbReference type="ARBA" id="ARBA00023015"/>
    </source>
</evidence>
<evidence type="ECO:0000259" key="24">
    <source>
        <dbReference type="PROSITE" id="PS50157"/>
    </source>
</evidence>
<dbReference type="CDD" id="cd21682">
    <property type="entry name" value="SMP_C2CD2"/>
    <property type="match status" value="1"/>
</dbReference>
<dbReference type="GO" id="GO:0005634">
    <property type="term" value="C:nucleus"/>
    <property type="evidence" value="ECO:0007669"/>
    <property type="project" value="UniProtKB-SubCell"/>
</dbReference>
<dbReference type="InterPro" id="IPR039934">
    <property type="entry name" value="C2CD2/C2CD2L"/>
</dbReference>
<dbReference type="GO" id="GO:0008168">
    <property type="term" value="F:methyltransferase activity"/>
    <property type="evidence" value="ECO:0007669"/>
    <property type="project" value="UniProtKB-KW"/>
</dbReference>
<keyword evidence="12" id="KW-0832">Ubl conjugation</keyword>
<keyword evidence="7" id="KW-0949">S-adenosyl-L-methionine</keyword>
<feature type="compositionally biased region" description="Low complexity" evidence="21">
    <location>
        <begin position="608"/>
        <end position="617"/>
    </location>
</feature>
<dbReference type="EMBL" id="CABDUW010000600">
    <property type="protein sequence ID" value="VTJ72007.1"/>
    <property type="molecule type" value="Genomic_DNA"/>
</dbReference>
<feature type="domain" description="C2H2-type" evidence="24">
    <location>
        <begin position="1265"/>
        <end position="1292"/>
    </location>
</feature>
<dbReference type="SUPFAM" id="SSF49562">
    <property type="entry name" value="C2 domain (Calcium/lipid-binding domain, CaLB)"/>
    <property type="match status" value="1"/>
</dbReference>
<feature type="domain" description="C2H2-type" evidence="24">
    <location>
        <begin position="1503"/>
        <end position="1530"/>
    </location>
</feature>
<keyword evidence="9" id="KW-0677">Repeat</keyword>
<dbReference type="InterPro" id="IPR035892">
    <property type="entry name" value="C2_domain_sf"/>
</dbReference>
<dbReference type="InterPro" id="IPR040885">
    <property type="entry name" value="SMP_C2CD2L"/>
</dbReference>
<feature type="region of interest" description="Disordered" evidence="21">
    <location>
        <begin position="535"/>
        <end position="568"/>
    </location>
</feature>
<dbReference type="GO" id="GO:0032259">
    <property type="term" value="P:methylation"/>
    <property type="evidence" value="ECO:0007669"/>
    <property type="project" value="UniProtKB-KW"/>
</dbReference>
<dbReference type="GO" id="GO:0003677">
    <property type="term" value="F:DNA binding"/>
    <property type="evidence" value="ECO:0007669"/>
    <property type="project" value="UniProtKB-KW"/>
</dbReference>
<feature type="domain" description="C2H2-type" evidence="24">
    <location>
        <begin position="1383"/>
        <end position="1410"/>
    </location>
</feature>
<evidence type="ECO:0000256" key="19">
    <source>
        <dbReference type="ARBA" id="ARBA00079750"/>
    </source>
</evidence>
<feature type="domain" description="SET" evidence="25">
    <location>
        <begin position="776"/>
        <end position="886"/>
    </location>
</feature>
<feature type="region of interest" description="Disordered" evidence="21">
    <location>
        <begin position="593"/>
        <end position="625"/>
    </location>
</feature>
<dbReference type="CDD" id="cd19199">
    <property type="entry name" value="PR-SET_PRDM15"/>
    <property type="match status" value="1"/>
</dbReference>
<dbReference type="PROSITE" id="PS50280">
    <property type="entry name" value="SET"/>
    <property type="match status" value="1"/>
</dbReference>
<dbReference type="FunFam" id="3.30.160.60:FF:003229">
    <property type="entry name" value="PR/SET domain 15"/>
    <property type="match status" value="1"/>
</dbReference>
<keyword evidence="8" id="KW-0479">Metal-binding</keyword>
<feature type="compositionally biased region" description="Basic residues" evidence="21">
    <location>
        <begin position="991"/>
        <end position="1003"/>
    </location>
</feature>
<dbReference type="PROSITE" id="PS00028">
    <property type="entry name" value="ZINC_FINGER_C2H2_1"/>
    <property type="match status" value="15"/>
</dbReference>
<accession>A0A5E4BR13</accession>
<evidence type="ECO:0000259" key="23">
    <source>
        <dbReference type="PROSITE" id="PS50004"/>
    </source>
</evidence>
<evidence type="ECO:0000256" key="5">
    <source>
        <dbReference type="ARBA" id="ARBA00022603"/>
    </source>
</evidence>
<feature type="domain" description="C2H2-type" evidence="24">
    <location>
        <begin position="1216"/>
        <end position="1238"/>
    </location>
</feature>
<feature type="domain" description="C2H2-type" evidence="24">
    <location>
        <begin position="1101"/>
        <end position="1123"/>
    </location>
</feature>
<keyword evidence="22" id="KW-0812">Transmembrane</keyword>
<dbReference type="InterPro" id="IPR044409">
    <property type="entry name" value="PRDM15_PR-SET"/>
</dbReference>
<feature type="domain" description="C2H2-type" evidence="24">
    <location>
        <begin position="1531"/>
        <end position="1558"/>
    </location>
</feature>
<dbReference type="Gene3D" id="3.30.160.60">
    <property type="entry name" value="Classic Zinc Finger"/>
    <property type="match status" value="10"/>
</dbReference>
<dbReference type="FunFam" id="3.30.160.60:FF:000937">
    <property type="entry name" value="PR domain zinc finger protein 15"/>
    <property type="match status" value="1"/>
</dbReference>
<dbReference type="PANTHER" id="PTHR21119:SF7">
    <property type="entry name" value="C2 DOMAIN-CONTAINING PROTEIN 2"/>
    <property type="match status" value="1"/>
</dbReference>
<gene>
    <name evidence="26" type="ORF">MONAX_5E017399</name>
</gene>
<keyword evidence="16" id="KW-0804">Transcription</keyword>
<feature type="transmembrane region" description="Helical" evidence="22">
    <location>
        <begin position="12"/>
        <end position="36"/>
    </location>
</feature>
<keyword evidence="4" id="KW-1017">Isopeptide bond</keyword>
<evidence type="ECO:0000256" key="16">
    <source>
        <dbReference type="ARBA" id="ARBA00023163"/>
    </source>
</evidence>
<evidence type="ECO:0000256" key="3">
    <source>
        <dbReference type="ARBA" id="ARBA00022491"/>
    </source>
</evidence>
<dbReference type="InterPro" id="IPR059126">
    <property type="entry name" value="zf-C2H2_PRDM15"/>
</dbReference>
<keyword evidence="3" id="KW-0678">Repressor</keyword>
<feature type="domain" description="C2H2-type" evidence="24">
    <location>
        <begin position="1447"/>
        <end position="1474"/>
    </location>
</feature>
<feature type="domain" description="C2H2-type" evidence="24">
    <location>
        <begin position="1475"/>
        <end position="1502"/>
    </location>
</feature>
<dbReference type="PROSITE" id="PS50004">
    <property type="entry name" value="C2"/>
    <property type="match status" value="1"/>
</dbReference>
<dbReference type="InterPro" id="IPR013087">
    <property type="entry name" value="Znf_C2H2_type"/>
</dbReference>
<feature type="domain" description="C2H2-type" evidence="24">
    <location>
        <begin position="1292"/>
        <end position="1319"/>
    </location>
</feature>
<evidence type="ECO:0000256" key="4">
    <source>
        <dbReference type="ARBA" id="ARBA00022499"/>
    </source>
</evidence>
<dbReference type="Pfam" id="PF00168">
    <property type="entry name" value="C2"/>
    <property type="match status" value="1"/>
</dbReference>